<feature type="domain" description="EGF-like" evidence="11">
    <location>
        <begin position="5338"/>
        <end position="5374"/>
    </location>
</feature>
<gene>
    <name evidence="13" type="primary">LOC112684289</name>
</gene>
<dbReference type="PANTHER" id="PTHR22963:SF39">
    <property type="entry name" value="DUMPY"/>
    <property type="match status" value="1"/>
</dbReference>
<feature type="domain" description="EGF-like" evidence="11">
    <location>
        <begin position="330"/>
        <end position="365"/>
    </location>
</feature>
<dbReference type="PROSITE" id="PS01187">
    <property type="entry name" value="EGF_CA"/>
    <property type="match status" value="10"/>
</dbReference>
<dbReference type="PROSITE" id="PS01186">
    <property type="entry name" value="EGF_2"/>
    <property type="match status" value="28"/>
</dbReference>
<dbReference type="FunFam" id="2.10.25.10:FF:000526">
    <property type="entry name" value="Dumpy, isoform J"/>
    <property type="match status" value="1"/>
</dbReference>
<dbReference type="GeneID" id="112684289"/>
<evidence type="ECO:0000256" key="5">
    <source>
        <dbReference type="ARBA" id="ARBA00022737"/>
    </source>
</evidence>
<feature type="domain" description="EGF-like" evidence="11">
    <location>
        <begin position="453"/>
        <end position="496"/>
    </location>
</feature>
<dbReference type="Pfam" id="PF07645">
    <property type="entry name" value="EGF_CA"/>
    <property type="match status" value="17"/>
</dbReference>
<feature type="domain" description="EGF-like" evidence="11">
    <location>
        <begin position="5587"/>
        <end position="5629"/>
    </location>
</feature>
<feature type="domain" description="EGF-like" evidence="11">
    <location>
        <begin position="1055"/>
        <end position="1092"/>
    </location>
</feature>
<feature type="domain" description="EGF-like" evidence="11">
    <location>
        <begin position="3352"/>
        <end position="3392"/>
    </location>
</feature>
<dbReference type="Gene3D" id="2.10.25.10">
    <property type="entry name" value="Laminin"/>
    <property type="match status" value="23"/>
</dbReference>
<feature type="domain" description="EGF-like" evidence="11">
    <location>
        <begin position="6795"/>
        <end position="6833"/>
    </location>
</feature>
<feature type="domain" description="EGF-like" evidence="11">
    <location>
        <begin position="3415"/>
        <end position="3454"/>
    </location>
</feature>
<dbReference type="Gene3D" id="2.90.20.10">
    <property type="entry name" value="Plasmodium vivax P25 domain"/>
    <property type="match status" value="1"/>
</dbReference>
<keyword evidence="2" id="KW-0964">Secreted</keyword>
<proteinExistence type="predicted"/>
<comment type="subcellular location">
    <subcellularLocation>
        <location evidence="1">Secreted</location>
    </subcellularLocation>
</comment>
<dbReference type="FunFam" id="2.10.25.10:FF:000038">
    <property type="entry name" value="Fibrillin 2"/>
    <property type="match status" value="12"/>
</dbReference>
<feature type="domain" description="EGF-like" evidence="11">
    <location>
        <begin position="5822"/>
        <end position="5861"/>
    </location>
</feature>
<dbReference type="PROSITE" id="PS00010">
    <property type="entry name" value="ASX_HYDROXYL"/>
    <property type="match status" value="19"/>
</dbReference>
<evidence type="ECO:0000259" key="11">
    <source>
        <dbReference type="PROSITE" id="PS50026"/>
    </source>
</evidence>
<evidence type="ECO:0000313" key="12">
    <source>
        <dbReference type="Proteomes" id="UP000694846"/>
    </source>
</evidence>
<feature type="domain" description="EGF-like" evidence="11">
    <location>
        <begin position="290"/>
        <end position="326"/>
    </location>
</feature>
<feature type="domain" description="EGF-like" evidence="11">
    <location>
        <begin position="371"/>
        <end position="412"/>
    </location>
</feature>
<evidence type="ECO:0000256" key="7">
    <source>
        <dbReference type="ARBA" id="ARBA00023180"/>
    </source>
</evidence>
<dbReference type="InterPro" id="IPR049883">
    <property type="entry name" value="NOTCH1_EGF-like"/>
</dbReference>
<feature type="domain" description="EGF-like" evidence="11">
    <location>
        <begin position="1382"/>
        <end position="1421"/>
    </location>
</feature>
<dbReference type="PROSITE" id="PS00022">
    <property type="entry name" value="EGF_1"/>
    <property type="match status" value="1"/>
</dbReference>
<dbReference type="SMART" id="SM00181">
    <property type="entry name" value="EGF"/>
    <property type="match status" value="95"/>
</dbReference>
<dbReference type="InterPro" id="IPR048407">
    <property type="entry name" value="Dumpy_DPY"/>
</dbReference>
<feature type="domain" description="EGF-like" evidence="11">
    <location>
        <begin position="1841"/>
        <end position="1882"/>
    </location>
</feature>
<feature type="domain" description="EGF-like" evidence="11">
    <location>
        <begin position="618"/>
        <end position="662"/>
    </location>
</feature>
<keyword evidence="3 8" id="KW-0245">EGF-like domain</keyword>
<dbReference type="InterPro" id="IPR026823">
    <property type="entry name" value="cEGF"/>
</dbReference>
<feature type="chain" id="PRO_5034073208" evidence="10">
    <location>
        <begin position="27"/>
        <end position="7001"/>
    </location>
</feature>
<feature type="domain" description="EGF-like" evidence="11">
    <location>
        <begin position="5406"/>
        <end position="5444"/>
    </location>
</feature>
<keyword evidence="6 8" id="KW-1015">Disulfide bond</keyword>
<keyword evidence="7" id="KW-0325">Glycoprotein</keyword>
<feature type="domain" description="EGF-like" evidence="11">
    <location>
        <begin position="1093"/>
        <end position="1133"/>
    </location>
</feature>
<keyword evidence="4 10" id="KW-0732">Signal</keyword>
<feature type="domain" description="EGF-like" evidence="11">
    <location>
        <begin position="124"/>
        <end position="162"/>
    </location>
</feature>
<dbReference type="InterPro" id="IPR018097">
    <property type="entry name" value="EGF_Ca-bd_CS"/>
</dbReference>
<organism evidence="12 13">
    <name type="scientific">Sipha flava</name>
    <name type="common">yellow sugarcane aphid</name>
    <dbReference type="NCBI Taxonomy" id="143950"/>
    <lineage>
        <taxon>Eukaryota</taxon>
        <taxon>Metazoa</taxon>
        <taxon>Ecdysozoa</taxon>
        <taxon>Arthropoda</taxon>
        <taxon>Hexapoda</taxon>
        <taxon>Insecta</taxon>
        <taxon>Pterygota</taxon>
        <taxon>Neoptera</taxon>
        <taxon>Paraneoptera</taxon>
        <taxon>Hemiptera</taxon>
        <taxon>Sternorrhyncha</taxon>
        <taxon>Aphidomorpha</taxon>
        <taxon>Aphidoidea</taxon>
        <taxon>Aphididae</taxon>
        <taxon>Sipha</taxon>
    </lineage>
</organism>
<dbReference type="SMART" id="SM00179">
    <property type="entry name" value="EGF_CA"/>
    <property type="match status" value="26"/>
</dbReference>
<feature type="domain" description="EGF-like" evidence="11">
    <location>
        <begin position="868"/>
        <end position="911"/>
    </location>
</feature>
<dbReference type="SMART" id="SM00289">
    <property type="entry name" value="WR1"/>
    <property type="match status" value="16"/>
</dbReference>
<evidence type="ECO:0000256" key="1">
    <source>
        <dbReference type="ARBA" id="ARBA00004613"/>
    </source>
</evidence>
<feature type="domain" description="EGF-like" evidence="11">
    <location>
        <begin position="536"/>
        <end position="576"/>
    </location>
</feature>
<feature type="domain" description="EGF-like" evidence="11">
    <location>
        <begin position="5504"/>
        <end position="5543"/>
    </location>
</feature>
<dbReference type="FunFam" id="2.10.25.10:FF:000686">
    <property type="entry name" value="Dumpy, isoform Z"/>
    <property type="match status" value="1"/>
</dbReference>
<feature type="domain" description="EGF-like" evidence="11">
    <location>
        <begin position="5631"/>
        <end position="5669"/>
    </location>
</feature>
<feature type="domain" description="EGF-like" evidence="11">
    <location>
        <begin position="3457"/>
        <end position="3496"/>
    </location>
</feature>
<dbReference type="InterPro" id="IPR001881">
    <property type="entry name" value="EGF-like_Ca-bd_dom"/>
</dbReference>
<feature type="domain" description="EGF-like" evidence="11">
    <location>
        <begin position="248"/>
        <end position="289"/>
    </location>
</feature>
<feature type="domain" description="EGF-like" evidence="11">
    <location>
        <begin position="3548"/>
        <end position="3587"/>
    </location>
</feature>
<dbReference type="SMART" id="SM00286">
    <property type="entry name" value="PTI"/>
    <property type="match status" value="20"/>
</dbReference>
<keyword evidence="5" id="KW-0677">Repeat</keyword>
<dbReference type="SUPFAM" id="SSF90148">
    <property type="entry name" value="DPY module"/>
    <property type="match status" value="5"/>
</dbReference>
<evidence type="ECO:0000256" key="3">
    <source>
        <dbReference type="ARBA" id="ARBA00022536"/>
    </source>
</evidence>
<dbReference type="SMART" id="SM00274">
    <property type="entry name" value="FOLN"/>
    <property type="match status" value="28"/>
</dbReference>
<reference evidence="13" key="1">
    <citation type="submission" date="2025-08" db="UniProtKB">
        <authorList>
            <consortium name="RefSeq"/>
        </authorList>
    </citation>
    <scope>IDENTIFICATION</scope>
    <source>
        <tissue evidence="13">Whole body</tissue>
    </source>
</reference>
<feature type="domain" description="EGF-like" evidence="11">
    <location>
        <begin position="663"/>
        <end position="705"/>
    </location>
</feature>
<dbReference type="Pfam" id="PF12662">
    <property type="entry name" value="cEGF"/>
    <property type="match status" value="1"/>
</dbReference>
<dbReference type="Pfam" id="PF21164">
    <property type="entry name" value="Dumpy_DPY"/>
    <property type="match status" value="9"/>
</dbReference>
<dbReference type="PANTHER" id="PTHR22963">
    <property type="entry name" value="ENDOGLIN-RELATED"/>
    <property type="match status" value="1"/>
</dbReference>
<feature type="domain" description="EGF-like" evidence="11">
    <location>
        <begin position="5545"/>
        <end position="5581"/>
    </location>
</feature>
<dbReference type="FunFam" id="2.10.25.10:FF:000555">
    <property type="entry name" value="Dumpy, isoform I"/>
    <property type="match status" value="1"/>
</dbReference>
<feature type="domain" description="EGF-like" evidence="11">
    <location>
        <begin position="973"/>
        <end position="1014"/>
    </location>
</feature>
<feature type="domain" description="EGF-like" evidence="11">
    <location>
        <begin position="6473"/>
        <end position="6511"/>
    </location>
</feature>
<feature type="domain" description="EGF-like" evidence="11">
    <location>
        <begin position="2174"/>
        <end position="2211"/>
    </location>
</feature>
<accession>A0A8B8FLI7</accession>
<feature type="compositionally biased region" description="Basic and acidic residues" evidence="9">
    <location>
        <begin position="4892"/>
        <end position="4901"/>
    </location>
</feature>
<evidence type="ECO:0000256" key="2">
    <source>
        <dbReference type="ARBA" id="ARBA00022525"/>
    </source>
</evidence>
<dbReference type="Proteomes" id="UP000694846">
    <property type="component" value="Unplaced"/>
</dbReference>
<dbReference type="FunFam" id="2.10.25.10:FF:000014">
    <property type="entry name" value="Latent-transforming growth factor beta-binding protein 3"/>
    <property type="match status" value="1"/>
</dbReference>
<dbReference type="OrthoDB" id="4405280at2759"/>
<dbReference type="InterPro" id="IPR009030">
    <property type="entry name" value="Growth_fac_rcpt_cys_sf"/>
</dbReference>
<evidence type="ECO:0000256" key="6">
    <source>
        <dbReference type="ARBA" id="ARBA00023157"/>
    </source>
</evidence>
<feature type="domain" description="EGF-like" evidence="11">
    <location>
        <begin position="6580"/>
        <end position="6618"/>
    </location>
</feature>
<feature type="domain" description="EGF-like" evidence="11">
    <location>
        <begin position="5274"/>
        <end position="5313"/>
    </location>
</feature>
<evidence type="ECO:0000256" key="10">
    <source>
        <dbReference type="SAM" id="SignalP"/>
    </source>
</evidence>
<dbReference type="SUPFAM" id="SSF57184">
    <property type="entry name" value="Growth factor receptor domain"/>
    <property type="match status" value="5"/>
</dbReference>
<dbReference type="CDD" id="cd00054">
    <property type="entry name" value="EGF_CA"/>
    <property type="match status" value="16"/>
</dbReference>
<name>A0A8B8FLI7_9HEMI</name>
<protein>
    <submittedName>
        <fullName evidence="13">Uncharacterized protein LOC112684289</fullName>
    </submittedName>
</protein>
<sequence length="7001" mass="752050">MPNYVKMKSILPAVLWLWQLISLVNAQGGIGFGIKRELFFLNLEDGYFGCQVNESTTVLQLYELSRLCDGKQDCYKGSDELRRELKCTNDCEAKEGTPCQNGACLDSLCHCNDGYGGCSCQVPDENECKYRPCDVFAHCTNTLGSFTCSCFPGYVGDGFHCQDINECEDPAIASRCVQNAECCNLPSHFLCKCKPGYVGDGEVECRDIDECLRPDACGNNAICRNTPGNHTCECQSGFVGNPYDGCVDVNECSLPNACGPGSLCTNFPGGHHCECPEGYTGDAYGAGCHDVDECSRGPCGRDALCHNNEGSFRCSCPPGFVGDPFHSCKDVDECESSPCGPNSECVNAMGNYTCVCTTGYAGSAEGGGCTDINECALSSSSCGINAKCINTPGSYTCLCPQGFTGSAIDYCQNINECDHAPCGNNSICTDTIGSFVCSCKEDYTGDPIKGCHDINECEILSKPCGPNAFCENTSPGFNCLCPQGFSGKPDPKVACEQVDVTVLCKSNFDCTTNAECTEGQCFCKNGFEAKGSVCVDIDECLAQPCGPYSMCSNTLGGFHCQCQTGYVGAPPRIQCKAPCEDVKCGVNAYCKPNGQEAYCICEEGWTYNPNDLSLGCVDIDECDQVNGPFGRCGANTLCTNTPGSFGCQCKPGFTGNAFKQCTDINECSDINSCGKDALCINLPGTFNCICPGNSIPDPDPFIKCTKVINCTADIECPGNSVCNNQKRCFCPEPNVGDDCRHPCEDVKCGPNSECMLLNQNAQCMCSAGYTGNTNTGCLDIDECKGNPCGPGAVCNNEPGSFSCQCPGGTNGGDPFREGCSQAKSPAHCSTKSPCPGSEICVRDEFVGESVCICQRGYLRDPKTGKCRDANECTELRDKPACGVNAVCKNLPGSYECQCPPGFNGNPFTSCEECHSLECQCRPPYQIVNGECTLAGCNEGKCPVGAECVSISGGVSYCACPKGYRPKEDGSCYDVDECEEKINSCGYGAECINKPGTYECSCPEGYSGDPYRGCSRSQKKCIKDSDCLMNENCIQPGVCVCPVPYYTDVLDNNVCKSPCERFPCGINAQCTPSDPPKCLCLPGYKGDPLHGCEDIDECKNNPCSLGSQCINEKGHYKCICPPGTNGDPYSVGCLGKEAPEIECSTDDECVAQLACVKGTCTNPCSILPCGQNAYCESEKHAAWCRCNAGYVESIFGECVSPCEGYICGSDAQCIVTPQGPTCKCSEGYIGNPFAGGFCKPDACSSTSPCAAPNICVAGRCKEKCEDHFCGIGASCNHETNECVCNPLFIGDPNYICMPPISMPSCFPGCGINAHCEYDIFNENKCVCNSGFIGNPYDECDSQFKKSCSNTTCGTGALCKEKLNSIECYCPSGFKGNAYVQCVDIDECLISACGNNAVCINTIGSYDCRCIEGYVGNPFLECSAKTPQICHDPTTCQCSKNVPCPLGFTCKRGKCENQCNNIKCGVRAGCVFGKCVCPPGLIGDPYNFITGCKPQGQCTNDAECKDTEICFQINKEARTCVDGCSKLQCGPNAVCVTESHRSSCICTEGYFGNPGDLYTGCKLEKLAPKGECRTDKDCKLPSQICSIVPDGVSSCVSACTRVACGPDEICLLEQNGTPVCSCRQEFVWNPIISKCEKPSLPDCSVDADCKDNESCKPDALGVLKCLSVCIELTCPFNSICVASSHEGSCQCLPGYVGNTNDRNGCHPIKKSSCQQDVECLPTEACLEDPTNRLKSCKPICDHTVCGLNSICVANNHVAQCQCPPGTFTGDPYDSNGCQEVSCVYNDDCPQTQVCDRQSHSCMDLCDKYTCGTNSVCLADGHKSICQCPPGFKPDPIPEISCKATEVCNEFSCHSTAICESNPTSGYICRCPPGHIGDAYIEGCRKEGLCPNGNIDCPLLSVCQSGRCVNPCEKSCGINTICNIIERKPVCSCPDNFEPIHGEPNIGCIRSVTTCFNDLECKGGICSNGECKVVCRNIDDCSTGERCVQNKCEIPCAGHSQCMSSQACINGICTLGCRSNKDCLSNESCINAKCQNPCKRDGVCGINSKCTAVDHNVVCSCNKGFQPNPVPEESCVRSNSICHNNAECGLGHECNGNICKVVCMSGMDCAEGERCTSNKCEKVCFTASNCLTGEVCVEGICRPGCSSDSDCDFSQICIGNKCRCGIGFASSPSGCNDIDECLQNPCHISAKCLNTPGSFQCLCSDGKVGDPYTEPGCNKPNECKNHEDCASNLACVKGKCTEICNDACGNNALCQMVDHVTACTCPPGYLGDAFDKNVGCFKVQCLTNEDCPNEKMCQTSSNKCTSPCDLINCGHGNCKAYKHKGICTCYNGYELKNGKCQDVDECKQSPCHKTAICENTPGSFTCVCPDGLLGNPHAEGCHYPNSCTTNDECPESAICHQNHCKNPCEDNKVCGRNATCSVQHHEIQCQCPLKTQGDPKVECLNVECTNNNDCILGKACVNSKCVNPCSVPKVCGDNTDCSIQNDAATCTCKAGYTGDPHLGCTSILYCASNSQCPTATKCNNGICTVECNLARDCVGNELCIGGICQPTCHGNMTCPEYQYCLNNICVQELRCFTNNDCEDTHVCKTNTIGQTQCIDICEEVICGRHAECSAVDHQPICNCQPGYHGNPHIGCHKIECYENENCTNDKICEDHMCKISCLANNPCGPNALCSAENHQQVCYCQPGYTGDPYFGCDVLDFCEASPCGPGARCDNSRGSFKCLCPLGTVGDPYKDGCYSPVECQIDEDCPPAAHCVQTNGIPKCQDNCEKVKCGPNAECGTSTHYGSCVCHSGYQGDPNDLNVGCRPRAVACTSNQQCPSNTYCYNGACKSSCQSDAECGLSEQCLQGQCNNPCERQGACGLNANCKVFNHVKHCSCPAGFTGGSEIECVRIPVACETNENCYPNSTCHQSVCQPDCQADNHCALNEKCFKNHCALTCRVDNDCFLGHICLNNMCLFGCKSNDDCASVESCRDNVCTNPCLAMPCGPNAVCTVANQRAMCSCRVGFVPNPTAKVACVRTPAEPCNKNQECPAGYSCKDDSCQPVCSSDASCHGNEKCDMSVSICKPLCRKDDDCRSGEICSGLVCNVGCRSDTDCPFDRSCINNKCRDLCESPTACGVNALCSISNHQKQCSCPLLLEGDPLLACRYPLISCKGNSDCNSGQTCYSSTCQAVCRTDLECLSDERCHNGICKAVCNSDSKCSPNQICENRLCIEGCHSDTSCHDNEACIDKQCRAPCDSPTTCGPCAQCKVINHGVQCSCMTGYNGNPLIGCTKSILKCDGTCPCDVETGYCIKRCTFNKDCSCGEICHKDICTTKCSSSTDCPTGHICTNGVCTVGCRSNVDCAVDHSCQNGKCKNPCDAPSIPCGNNSECRVNDHRAVCTCPDGFQGEPNVECIRYSCDKDDDCETNKKCGSDKVCRNPCLEQGACGSNAQCRVTNKMAHCTCPPGYYGNPQLECKPGTADKCASNPCGQNSRCKDIPGGFECLCPPGCTGDPSKRCVCDQAQQRSDPCKTVVCGKHALCQPVNDQEAKCYCPIEYPAGNPYVKCEMKNLPADCRTNGCGKGASCLLQDGGYICQCPVGMTGSPQKECTQAVECVDDGQCANEKTCIDGRCVDVCSVRDTCGLNALCRPVLHRAQCACPDCYAGDPAIGCAPNPKSCVRAGDDVTASRCTGDADCPASRACAADGACRDPCDGLSCDAPKACVVRNHRARCVCKYGFAVTELGELSCAPAERECRVDGDCAPHLRCTGHGQCRSPCEAAGGGGDGPCAADKKCLVLDHRAVCVCADNCAPTASMCLRDAGCPEDEACVNFACVDPCANVTCPANAPCGVEGHKAVCKFCPAGYSADSKSGCLKVAGCSAHYECPPEQACIANQCQNPCQRNNPCNSQQDCQVQDHKPVCLKLCQCQKNSHCQNGYVCDGCNCILANQDPVQISGCEHCPTGVPCDPVTGACAKVDSLPQYTVTTITTNDVLISSLETEHTNKLTEVTTVSEFDMTDKAKPFMPTEINKIIISSSMPTKMFKGNDYHFNKNLTSDKNVITTTEPVPIDSDTTTEPLIKVLDEYTTNNIFIYSDRHVNENEIGSTHSGIDSDKMTKFTSSTSFGTIDNTTSLNEYNEFSTNVNELVTSKDKSQSTFPSLRNEINNFAENSTQYYEPKTVEITTLNDKNSETAIFDSNTENTSMTITTNFEILMNEITIDNKYLPIENSTQSEDLFTSAFNPIDSKTTYSNNYVSSTTIKTFDDSELNTITESVPEYKKNIETTVFSEDLPKTTSMSTIDMFSPPDDFQISTTNSLTNGLDVNTQNPIEITNLNFIETTELNILKNSISSNNNIETTSTVYDSDNIHTSTDKNMLFNQDGTTEAINAKTFEESLSFETTTIILETKSSNLKSSTDQSMNRNPEITTESLNESIDSRTIYFDEEMYINNNMPVTTNSYVGINTKYNHENIEKNLTKNSSSNAFEKTTVSSLLNINTEENNTSFVTTTASDELTTSMIKNPEKTTLVIPNNYVDPTRDVDFNEKKEITTKFNFITTTYINLAEVSDRKSENDKTFTTKTSFNNEGVFIERTTALFDNENEVHYSTSNPVFSNTPVDDIQTHGIFDDRTSTFISKTLSDIGTTTYNYEDTKQTTLDTFVFNEKTESDLIFHSIDTTLQPITNKGVEFTTLNDKFDENEATISAISTQPTEENIEQYSVISTDNIKVMTVTAHNQVSNDLINRPFNNSTKTDEMTTIVPEMNTQSIESSIVPGSVSINDSNISQDVKKKWEALFNTTGSANNTSSVNKPTTVEGIHFTAINGTEETVPNTEPTEAIILKEIFTENYEATDGSMNNAANGVEYDLTTTIRTRGKNESVITSTRVADRDDTISASEISTMANEVTTAFDFEKKNESIVSTRTQGDRTDKTEASDYDSTTEPFTVFNSVNSFETTTNNIPTITDSSATYGTFTTMDTDVEYVNRDNLETTTVTIITMADWIKTKSTTLKSFNEIVTHKNVENRLHSLTDTNTRKNVNSVTTEIPLEPIAKTNDLDQIETTSMTSLSDASTMINVITTSIEVLVSNLNKENDPTTAENTIIANPVTAVTDNPTTITSLNKSNSNMTLNQNGISNVTTTNKKIEFITSTEPFTVTPTEETKYDIQTDYHSTVDYKNELTPRDNVQDTTDLNDILTTTEYTITSKSIEIEDTTLKYTNHNQTNINNSYSVQKITTATRKWCWNDIDCDADHKCLAAKCLPTGESRVNNCPPGIITLQCLKAPGTAKKPQVCESDTECLDSEACYMGQCENLCSFATVCAPNAICHVIKHRPVCSCPPGYEGNPATKCYQPKLLTCTANSDCTNGEVCIQQICQNPCNIHNPCAQNAACINTAHGVDCSCIEGFQGNGFVGCLPVRSYKPICQYNEDCPPDKLCDRLNRVCINPCAEDSCGENAECYPVNHGTECKCLPGHQGNPYITCSSVTGCRLNEECSTNEACINGKCSNPCRCGPNAVCDVSNHKATCKCLSGYSGSPLLGCQAPQDPCDPNPCGMHAHCEIDNGNPICYCPKGMTGNPFKSCIPEGDECSPNPCGPYSGCRVVQGSAVCFCLSEYEGDPPITPCRLPTNPCTPSPCGPNTQCTLLDNGFAKCTCLPGYIESPNTIRGCVEKKNPCEPNPCGQSAVCDPNRQPSCFCPEPLIGNPFKFCGEPLKTLCQPGPCGVNADCYVTGSNEQCYCKNGFSGNPYNGCSLIPTSPCEPNPCGKYAYCKISAEGQPLCFCPDGMGGDPLTGCKGPECTTNDECPWDKSCLGYKCNDPCPGSCGIGATCRVEKHRPVCTCNHGLTGNPFFRCYQINLEPVPTGNPCLPNPCGINTECKIQNRKPVCSCLPNFVGDPKTGCQPECVLNTDCKNHQACIDYRCRDPCAFGNICGLGAVCQCKDHTPLCSCREGFVGDPFLQCLPKPDDEPYKNMTLPCAPSPCDPYSSCNVYGGQIAMCDPCSSTEQQWNPQCHPQCLYNSDCPFNLACVGQKCIDPCPGSCGIQAECMVVYHNPVCTCKSGLIGNPYEHCSTPKQNDIAKPISCDRVQCGANAMCKKSNGMTICVCRQQYYGNPYLSCRPECVINTDCGQTLACINNKCVNPCLGVCGVNAQCQVVNHFPVCFCQQDYSGDPFVSCYQAARPNYPPIMGPADNACDPSPCGSNSRCHISEQGFATCSCLPGYRGSPPVCKPECVVSAECPQTQACLNQKCVDPCPGTCGVGANCYSICHNPICSCPPGHVGDPFVSCYLPLAEETPKVPGNPCEPTPCGSNSICEIKKGHPVCSCAPNYIGSPPYCRPECIMNQECPYNKACIQEKCQNPCTKSCGINAKCDVVNHTPFCTCEPGYEGDAFISCSRIPPTALPEIPRDPCNPSPCGENTQCFSENNEVAKCVCIPPYIGNPYSGGCRPECLMNSDCLSNLACLASHCRDPCPGVCGLNAQCNVVSHVPVCTCLPGYIGDPFQSCRIEPIKPPTPQNACEPSPCGPNSQCRTQGYNAVCSCIQGFIGTPPACRPECVVSAECPVDKACISQKCSDPCPGTCGLHARCNVINHNPICSCPPKFVGDPFVRCIQEEPKTPPTVYQNPCFPSPCGANSECREHDSRPVCSCLPGMLGAPPNCRPECLIHADCPTRLACLQSKCRDPCTGSCGFNARCTVINHQPVCSCEPGYQGDPFNGCNAVAAKPKGKPRLSCDGSICGPNAICKGNINNGTCVCKRNYIGDPLMGCRPRCTLSADCPISFACVNSECIDPCKNACGVRAHCQVVNHSPICFCPNGMTGNPLTICIKISNSPKLPPKSKTHCLPNACGPFSNCTVLKNHVVCLCQFGYSGTPPNCKPDCVMSSECAPNKACINQRCTDPCLNLCAPNSLCRVINHKAICVCKPGFTGDPMKRCLLTQKCPDDNTNPCDNNSCGPNSVCRSYDKQPVCSCQSGYIGLPPNCRPECTLNADCIGSKVCVDNHCTNPCPGSCAAQALCSVVNHVPICMCPEGYTGDPFKICSLSRKT</sequence>
<dbReference type="GO" id="GO:0005576">
    <property type="term" value="C:extracellular region"/>
    <property type="evidence" value="ECO:0007669"/>
    <property type="project" value="UniProtKB-SubCell"/>
</dbReference>
<dbReference type="InterPro" id="IPR003645">
    <property type="entry name" value="Fol_N"/>
</dbReference>
<dbReference type="SUPFAM" id="SSF57196">
    <property type="entry name" value="EGF/Laminin"/>
    <property type="match status" value="10"/>
</dbReference>
<evidence type="ECO:0000256" key="9">
    <source>
        <dbReference type="SAM" id="MobiDB-lite"/>
    </source>
</evidence>
<feature type="domain" description="EGF-like" evidence="11">
    <location>
        <begin position="779"/>
        <end position="820"/>
    </location>
</feature>
<evidence type="ECO:0000313" key="13">
    <source>
        <dbReference type="RefSeq" id="XP_025411503.1"/>
    </source>
</evidence>
<feature type="region of interest" description="Disordered" evidence="9">
    <location>
        <begin position="4888"/>
        <end position="4907"/>
    </location>
</feature>
<feature type="domain" description="EGF-like" evidence="11">
    <location>
        <begin position="2695"/>
        <end position="2735"/>
    </location>
</feature>
<keyword evidence="12" id="KW-1185">Reference proteome</keyword>
<feature type="domain" description="EGF-like" evidence="11">
    <location>
        <begin position="413"/>
        <end position="452"/>
    </location>
</feature>
<feature type="domain" description="EGF-like" evidence="11">
    <location>
        <begin position="2339"/>
        <end position="2376"/>
    </location>
</feature>
<dbReference type="RefSeq" id="XP_025411503.1">
    <property type="nucleotide sequence ID" value="XM_025555718.1"/>
</dbReference>
<feature type="domain" description="EGF-like" evidence="11">
    <location>
        <begin position="6258"/>
        <end position="6296"/>
    </location>
</feature>
<feature type="domain" description="EGF-like" evidence="11">
    <location>
        <begin position="6900"/>
        <end position="6938"/>
    </location>
</feature>
<dbReference type="InterPro" id="IPR000742">
    <property type="entry name" value="EGF"/>
</dbReference>
<evidence type="ECO:0000256" key="8">
    <source>
        <dbReference type="PROSITE-ProRule" id="PRU00076"/>
    </source>
</evidence>
<dbReference type="InterPro" id="IPR000152">
    <property type="entry name" value="EGF-type_Asp/Asn_hydroxyl_site"/>
</dbReference>
<comment type="caution">
    <text evidence="8">Lacks conserved residue(s) required for the propagation of feature annotation.</text>
</comment>
<dbReference type="PROSITE" id="PS50026">
    <property type="entry name" value="EGF_3"/>
    <property type="match status" value="43"/>
</dbReference>
<feature type="domain" description="EGF-like" evidence="11">
    <location>
        <begin position="5672"/>
        <end position="5711"/>
    </location>
</feature>
<dbReference type="GO" id="GO:0005509">
    <property type="term" value="F:calcium ion binding"/>
    <property type="evidence" value="ECO:0007669"/>
    <property type="project" value="InterPro"/>
</dbReference>
<feature type="domain" description="EGF-like" evidence="11">
    <location>
        <begin position="1342"/>
        <end position="1381"/>
    </location>
</feature>
<feature type="domain" description="EGF-like" evidence="11">
    <location>
        <begin position="207"/>
        <end position="247"/>
    </location>
</feature>
<feature type="domain" description="EGF-like" evidence="11">
    <location>
        <begin position="6854"/>
        <end position="6891"/>
    </location>
</feature>
<feature type="domain" description="EGF-like" evidence="11">
    <location>
        <begin position="163"/>
        <end position="206"/>
    </location>
</feature>
<feature type="disulfide bond" evidence="8">
    <location>
        <begin position="6857"/>
        <end position="6867"/>
    </location>
</feature>
<feature type="signal peptide" evidence="10">
    <location>
        <begin position="1"/>
        <end position="26"/>
    </location>
</feature>
<feature type="domain" description="EGF-like" evidence="11">
    <location>
        <begin position="6150"/>
        <end position="6189"/>
    </location>
</feature>
<evidence type="ECO:0000256" key="4">
    <source>
        <dbReference type="ARBA" id="ARBA00022729"/>
    </source>
</evidence>
<dbReference type="InterPro" id="IPR006150">
    <property type="entry name" value="Cys_repeat_1"/>
</dbReference>